<comment type="caution">
    <text evidence="2">The sequence shown here is derived from an EMBL/GenBank/DDBJ whole genome shotgun (WGS) entry which is preliminary data.</text>
</comment>
<name>A0AAV2PN99_MEGNR</name>
<reference evidence="2 3" key="1">
    <citation type="submission" date="2024-05" db="EMBL/GenBank/DDBJ databases">
        <authorList>
            <person name="Wallberg A."/>
        </authorList>
    </citation>
    <scope>NUCLEOTIDE SEQUENCE [LARGE SCALE GENOMIC DNA]</scope>
</reference>
<evidence type="ECO:0000256" key="1">
    <source>
        <dbReference type="SAM" id="MobiDB-lite"/>
    </source>
</evidence>
<evidence type="ECO:0000313" key="3">
    <source>
        <dbReference type="Proteomes" id="UP001497623"/>
    </source>
</evidence>
<dbReference type="Proteomes" id="UP001497623">
    <property type="component" value="Unassembled WGS sequence"/>
</dbReference>
<feature type="compositionally biased region" description="Basic and acidic residues" evidence="1">
    <location>
        <begin position="160"/>
        <end position="169"/>
    </location>
</feature>
<gene>
    <name evidence="2" type="ORF">MNOR_LOCUS2327</name>
</gene>
<evidence type="ECO:0000313" key="2">
    <source>
        <dbReference type="EMBL" id="CAL4061945.1"/>
    </source>
</evidence>
<dbReference type="EMBL" id="CAXKWB010000700">
    <property type="protein sequence ID" value="CAL4061945.1"/>
    <property type="molecule type" value="Genomic_DNA"/>
</dbReference>
<sequence length="227" mass="24937">MSESALKSPKIVTETHRYVVADLVQLNPLAHRDVVADLVLLVATINRFLRITYIHIIVNFMGKTFRSTTLGTFEKVVQYYDARVPRPRAGFVLVSPHPQLPPPPPVLAPPHPQLPPLINKVILNTRNEIKNASEAASPRDSPIAWPANVTTSTPTVPCSKPEEEKKSECIDGTPISKTLETPKTKIKGGGLVDYPSFNATHDSHSEDSESDSSNSQESTSSRSKITR</sequence>
<dbReference type="AlphaFoldDB" id="A0AAV2PN99"/>
<feature type="region of interest" description="Disordered" evidence="1">
    <location>
        <begin position="132"/>
        <end position="227"/>
    </location>
</feature>
<feature type="non-terminal residue" evidence="2">
    <location>
        <position position="227"/>
    </location>
</feature>
<feature type="compositionally biased region" description="Low complexity" evidence="1">
    <location>
        <begin position="211"/>
        <end position="227"/>
    </location>
</feature>
<protein>
    <submittedName>
        <fullName evidence="2">Uncharacterized protein</fullName>
    </submittedName>
</protein>
<proteinExistence type="predicted"/>
<keyword evidence="3" id="KW-1185">Reference proteome</keyword>
<organism evidence="2 3">
    <name type="scientific">Meganyctiphanes norvegica</name>
    <name type="common">Northern krill</name>
    <name type="synonym">Thysanopoda norvegica</name>
    <dbReference type="NCBI Taxonomy" id="48144"/>
    <lineage>
        <taxon>Eukaryota</taxon>
        <taxon>Metazoa</taxon>
        <taxon>Ecdysozoa</taxon>
        <taxon>Arthropoda</taxon>
        <taxon>Crustacea</taxon>
        <taxon>Multicrustacea</taxon>
        <taxon>Malacostraca</taxon>
        <taxon>Eumalacostraca</taxon>
        <taxon>Eucarida</taxon>
        <taxon>Euphausiacea</taxon>
        <taxon>Euphausiidae</taxon>
        <taxon>Meganyctiphanes</taxon>
    </lineage>
</organism>
<accession>A0AAV2PN99</accession>